<dbReference type="EMBL" id="AEXC02002797">
    <property type="protein sequence ID" value="KFH02355.1"/>
    <property type="molecule type" value="Genomic_DNA"/>
</dbReference>
<feature type="transmembrane region" description="Helical" evidence="7">
    <location>
        <begin position="385"/>
        <end position="405"/>
    </location>
</feature>
<feature type="region of interest" description="Disordered" evidence="8">
    <location>
        <begin position="164"/>
        <end position="190"/>
    </location>
</feature>
<dbReference type="VEuPathDB" id="ToxoDB:TGMAS_252200"/>
<dbReference type="InterPro" id="IPR039859">
    <property type="entry name" value="PFA4/ZDH16/20/ERF2-like"/>
</dbReference>
<dbReference type="PANTHER" id="PTHR12246">
    <property type="entry name" value="PALMITOYLTRANSFERASE ZDHHC16"/>
    <property type="match status" value="1"/>
</dbReference>
<sequence>MIPRTCDDPRRDSCCPLFSVDCCPPHPSPSSVFQSDGKHELPASEIPHSFRAVPEGTFAARSPRSHGAGQPQGECPSDATTSAASDTSSQAPHDVPVFTDSLLSSSTSEWSHQGPRSDAVESLEHAYISGTVSSDEPVSEEPLSSDEEYLPSVDFTKNASCEMSPGDLPESLNSVSEPVSKLHSGPSRHATVIRRAPQSARDGFSVMRKDASLRQPAIPPMAPVRLLPSRRCQWLRALPVVFLMVLIAYILAVFVMYHALPLLQLNIPQSMKFASTYNRGLFELLGVGILTFLFLVSYWLAVVTPPGSIPNTDEWSYSAPEIFDIEGLPSVVETKKTGARRHCKWCRRMKPDRAHHCRVCRQCVLKMDHHCPWIYNCVGWRNHKYFMLSLIYGSLDSLLIAICMFETVKRVVASDKDQFEKMFMVLFAETLDIFLCTLITGFFFFHTHLVCNGMTTIEFCEKQFMRPRTPMQESLWNKGCWRNFTDAFGSNPLIWLLPIDNRPGDGVHFITEDTRLLHTPVLRRIRTFEPIIESSVD</sequence>
<reference evidence="10 11" key="1">
    <citation type="submission" date="2014-04" db="EMBL/GenBank/DDBJ databases">
        <authorList>
            <person name="Sibley D."/>
            <person name="Venepally P."/>
            <person name="Karamycheva S."/>
            <person name="Hadjithomas M."/>
            <person name="Khan A."/>
            <person name="Brunk B."/>
            <person name="Roos D."/>
            <person name="Caler E."/>
            <person name="Lorenzi H."/>
        </authorList>
    </citation>
    <scope>NUCLEOTIDE SEQUENCE [LARGE SCALE GENOMIC DNA]</scope>
    <source>
        <strain evidence="10 11">MAS</strain>
    </source>
</reference>
<feature type="compositionally biased region" description="Low complexity" evidence="8">
    <location>
        <begin position="77"/>
        <end position="89"/>
    </location>
</feature>
<feature type="transmembrane region" description="Helical" evidence="7">
    <location>
        <begin position="281"/>
        <end position="301"/>
    </location>
</feature>
<feature type="transmembrane region" description="Helical" evidence="7">
    <location>
        <begin position="426"/>
        <end position="445"/>
    </location>
</feature>
<comment type="domain">
    <text evidence="7">The DHHC domain is required for palmitoyltransferase activity.</text>
</comment>
<proteinExistence type="inferred from homology"/>
<accession>A0A086PPS3</accession>
<keyword evidence="5 7" id="KW-0472">Membrane</keyword>
<evidence type="ECO:0000256" key="4">
    <source>
        <dbReference type="ARBA" id="ARBA00022989"/>
    </source>
</evidence>
<evidence type="ECO:0000259" key="9">
    <source>
        <dbReference type="Pfam" id="PF01529"/>
    </source>
</evidence>
<keyword evidence="4 7" id="KW-1133">Transmembrane helix</keyword>
<evidence type="ECO:0000313" key="11">
    <source>
        <dbReference type="Proteomes" id="UP000028821"/>
    </source>
</evidence>
<dbReference type="InterPro" id="IPR001594">
    <property type="entry name" value="Palmitoyltrfase_DHHC"/>
</dbReference>
<dbReference type="PROSITE" id="PS50216">
    <property type="entry name" value="DHHC"/>
    <property type="match status" value="1"/>
</dbReference>
<evidence type="ECO:0000256" key="8">
    <source>
        <dbReference type="SAM" id="MobiDB-lite"/>
    </source>
</evidence>
<evidence type="ECO:0000256" key="7">
    <source>
        <dbReference type="RuleBase" id="RU079119"/>
    </source>
</evidence>
<comment type="caution">
    <text evidence="10">The sequence shown here is derived from an EMBL/GenBank/DDBJ whole genome shotgun (WGS) entry which is preliminary data.</text>
</comment>
<keyword evidence="6 7" id="KW-0012">Acyltransferase</keyword>
<feature type="domain" description="Palmitoyltransferase DHHC" evidence="9">
    <location>
        <begin position="338"/>
        <end position="462"/>
    </location>
</feature>
<feature type="transmembrane region" description="Helical" evidence="7">
    <location>
        <begin position="234"/>
        <end position="260"/>
    </location>
</feature>
<organism evidence="10 11">
    <name type="scientific">Toxoplasma gondii MAS</name>
    <dbReference type="NCBI Taxonomy" id="943118"/>
    <lineage>
        <taxon>Eukaryota</taxon>
        <taxon>Sar</taxon>
        <taxon>Alveolata</taxon>
        <taxon>Apicomplexa</taxon>
        <taxon>Conoidasida</taxon>
        <taxon>Coccidia</taxon>
        <taxon>Eucoccidiorida</taxon>
        <taxon>Eimeriorina</taxon>
        <taxon>Sarcocystidae</taxon>
        <taxon>Toxoplasma</taxon>
    </lineage>
</organism>
<gene>
    <name evidence="10" type="ORF">TGMAS_252200</name>
</gene>
<dbReference type="EC" id="2.3.1.225" evidence="7"/>
<protein>
    <recommendedName>
        <fullName evidence="7">Palmitoyltransferase</fullName>
        <ecNumber evidence="7">2.3.1.225</ecNumber>
    </recommendedName>
</protein>
<keyword evidence="2 7" id="KW-0808">Transferase</keyword>
<evidence type="ECO:0000256" key="3">
    <source>
        <dbReference type="ARBA" id="ARBA00022692"/>
    </source>
</evidence>
<dbReference type="GO" id="GO:0019706">
    <property type="term" value="F:protein-cysteine S-palmitoyltransferase activity"/>
    <property type="evidence" value="ECO:0007669"/>
    <property type="project" value="UniProtKB-EC"/>
</dbReference>
<evidence type="ECO:0000256" key="5">
    <source>
        <dbReference type="ARBA" id="ARBA00023136"/>
    </source>
</evidence>
<comment type="catalytic activity">
    <reaction evidence="7">
        <text>L-cysteinyl-[protein] + hexadecanoyl-CoA = S-hexadecanoyl-L-cysteinyl-[protein] + CoA</text>
        <dbReference type="Rhea" id="RHEA:36683"/>
        <dbReference type="Rhea" id="RHEA-COMP:10131"/>
        <dbReference type="Rhea" id="RHEA-COMP:11032"/>
        <dbReference type="ChEBI" id="CHEBI:29950"/>
        <dbReference type="ChEBI" id="CHEBI:57287"/>
        <dbReference type="ChEBI" id="CHEBI:57379"/>
        <dbReference type="ChEBI" id="CHEBI:74151"/>
        <dbReference type="EC" id="2.3.1.225"/>
    </reaction>
</comment>
<dbReference type="AlphaFoldDB" id="A0A086PPS3"/>
<comment type="subcellular location">
    <subcellularLocation>
        <location evidence="1">Membrane</location>
        <topology evidence="1">Multi-pass membrane protein</topology>
    </subcellularLocation>
</comment>
<comment type="similarity">
    <text evidence="7">Belongs to the DHHC palmitoyltransferase family.</text>
</comment>
<evidence type="ECO:0000313" key="10">
    <source>
        <dbReference type="EMBL" id="KFH02355.1"/>
    </source>
</evidence>
<dbReference type="Proteomes" id="UP000028821">
    <property type="component" value="Unassembled WGS sequence"/>
</dbReference>
<evidence type="ECO:0000256" key="2">
    <source>
        <dbReference type="ARBA" id="ARBA00022679"/>
    </source>
</evidence>
<feature type="region of interest" description="Disordered" evidence="8">
    <location>
        <begin position="28"/>
        <end position="98"/>
    </location>
</feature>
<dbReference type="GO" id="GO:0016020">
    <property type="term" value="C:membrane"/>
    <property type="evidence" value="ECO:0007669"/>
    <property type="project" value="UniProtKB-SubCell"/>
</dbReference>
<dbReference type="Pfam" id="PF01529">
    <property type="entry name" value="DHHC"/>
    <property type="match status" value="1"/>
</dbReference>
<keyword evidence="3 7" id="KW-0812">Transmembrane</keyword>
<name>A0A086PPS3_TOXGO</name>
<evidence type="ECO:0000256" key="6">
    <source>
        <dbReference type="ARBA" id="ARBA00023315"/>
    </source>
</evidence>
<evidence type="ECO:0000256" key="1">
    <source>
        <dbReference type="ARBA" id="ARBA00004141"/>
    </source>
</evidence>
<dbReference type="OrthoDB" id="9909019at2759"/>